<gene>
    <name evidence="6" type="ORF">SAMN04488087_0134</name>
</gene>
<dbReference type="PANTHER" id="PTHR12390:SF0">
    <property type="entry name" value="UROPORPHYRINOGEN-III SYNTHASE"/>
    <property type="match status" value="1"/>
</dbReference>
<dbReference type="Pfam" id="PF02602">
    <property type="entry name" value="HEM4"/>
    <property type="match status" value="1"/>
</dbReference>
<dbReference type="SUPFAM" id="SSF69618">
    <property type="entry name" value="HemD-like"/>
    <property type="match status" value="1"/>
</dbReference>
<evidence type="ECO:0000256" key="2">
    <source>
        <dbReference type="ARBA" id="ARBA00023239"/>
    </source>
</evidence>
<proteinExistence type="predicted"/>
<comment type="pathway">
    <text evidence="4">Porphyrin-containing compound metabolism.</text>
</comment>
<dbReference type="CDD" id="cd06578">
    <property type="entry name" value="HemD"/>
    <property type="match status" value="1"/>
</dbReference>
<dbReference type="GO" id="GO:0005829">
    <property type="term" value="C:cytosol"/>
    <property type="evidence" value="ECO:0007669"/>
    <property type="project" value="TreeGrafter"/>
</dbReference>
<dbReference type="OrthoDB" id="1523900at2"/>
<keyword evidence="1" id="KW-0350">Heme biosynthesis</keyword>
<evidence type="ECO:0000313" key="6">
    <source>
        <dbReference type="EMBL" id="SHK05845.1"/>
    </source>
</evidence>
<sequence length="240" mass="25845">MAGEVVYLFRAEAASSDPFATRLQAAGYHPLVLPVLSVVWRNTAHLQAALAHPEVYGGLIFTSPRAVEAVRRLGTPPAAWRWRRVYVVGPRTAAAARAMGWTPQGEEAGSGLALARLILQEPWPSRPLLFLCGERRRSELPEQLRTAGFPLEELVVYETRPATPVLPAGASAPDWVVFFSPSGWEAARSLPIKWKQVRVAAIGPTTAAALQEKGVAVMAVARTPTPEGLLAAIQEATSLS</sequence>
<dbReference type="AlphaFoldDB" id="A0A1M6PD13"/>
<dbReference type="EMBL" id="FRAU01000001">
    <property type="protein sequence ID" value="SHK05845.1"/>
    <property type="molecule type" value="Genomic_DNA"/>
</dbReference>
<dbReference type="RefSeq" id="WP_072713940.1">
    <property type="nucleotide sequence ID" value="NZ_FRAU01000001.1"/>
</dbReference>
<evidence type="ECO:0000256" key="1">
    <source>
        <dbReference type="ARBA" id="ARBA00023133"/>
    </source>
</evidence>
<protein>
    <submittedName>
        <fullName evidence="6">Uroporphyrinogen-III synthase</fullName>
    </submittedName>
</protein>
<dbReference type="Gene3D" id="3.40.50.10090">
    <property type="match status" value="2"/>
</dbReference>
<evidence type="ECO:0000259" key="5">
    <source>
        <dbReference type="Pfam" id="PF02602"/>
    </source>
</evidence>
<dbReference type="FunFam" id="3.40.50.10090:FF:000003">
    <property type="entry name" value="uroporphyrinogen-III synthase"/>
    <property type="match status" value="1"/>
</dbReference>
<dbReference type="InterPro" id="IPR036108">
    <property type="entry name" value="4pyrrol_syn_uPrphyn_synt_sf"/>
</dbReference>
<dbReference type="Proteomes" id="UP000185812">
    <property type="component" value="Unassembled WGS sequence"/>
</dbReference>
<evidence type="ECO:0000256" key="3">
    <source>
        <dbReference type="ARBA" id="ARBA00023244"/>
    </source>
</evidence>
<keyword evidence="3" id="KW-0627">Porphyrin biosynthesis</keyword>
<dbReference type="InterPro" id="IPR039793">
    <property type="entry name" value="UROS/Hem4"/>
</dbReference>
<dbReference type="InterPro" id="IPR003754">
    <property type="entry name" value="4pyrrol_synth_uPrphyn_synth"/>
</dbReference>
<name>A0A1M6PD13_9BACT</name>
<keyword evidence="7" id="KW-1185">Reference proteome</keyword>
<dbReference type="GO" id="GO:0006780">
    <property type="term" value="P:uroporphyrinogen III biosynthetic process"/>
    <property type="evidence" value="ECO:0007669"/>
    <property type="project" value="InterPro"/>
</dbReference>
<dbReference type="STRING" id="633813.SAMN04488087_0134"/>
<reference evidence="7" key="1">
    <citation type="submission" date="2016-11" db="EMBL/GenBank/DDBJ databases">
        <authorList>
            <person name="Varghese N."/>
            <person name="Submissions S."/>
        </authorList>
    </citation>
    <scope>NUCLEOTIDE SEQUENCE [LARGE SCALE GENOMIC DNA]</scope>
    <source>
        <strain evidence="7">DSM 22212</strain>
    </source>
</reference>
<organism evidence="6 7">
    <name type="scientific">Rhodothermus profundi</name>
    <dbReference type="NCBI Taxonomy" id="633813"/>
    <lineage>
        <taxon>Bacteria</taxon>
        <taxon>Pseudomonadati</taxon>
        <taxon>Rhodothermota</taxon>
        <taxon>Rhodothermia</taxon>
        <taxon>Rhodothermales</taxon>
        <taxon>Rhodothermaceae</taxon>
        <taxon>Rhodothermus</taxon>
    </lineage>
</organism>
<dbReference type="PANTHER" id="PTHR12390">
    <property type="entry name" value="UROPORPHYRINOGEN III SYNTHASE"/>
    <property type="match status" value="1"/>
</dbReference>
<accession>A0A1M6PD13</accession>
<dbReference type="GO" id="GO:0004852">
    <property type="term" value="F:uroporphyrinogen-III synthase activity"/>
    <property type="evidence" value="ECO:0007669"/>
    <property type="project" value="InterPro"/>
</dbReference>
<feature type="domain" description="Tetrapyrrole biosynthesis uroporphyrinogen III synthase" evidence="5">
    <location>
        <begin position="18"/>
        <end position="230"/>
    </location>
</feature>
<dbReference type="GO" id="GO:0006783">
    <property type="term" value="P:heme biosynthetic process"/>
    <property type="evidence" value="ECO:0007669"/>
    <property type="project" value="UniProtKB-KW"/>
</dbReference>
<evidence type="ECO:0000313" key="7">
    <source>
        <dbReference type="Proteomes" id="UP000185812"/>
    </source>
</evidence>
<keyword evidence="2" id="KW-0456">Lyase</keyword>
<evidence type="ECO:0000256" key="4">
    <source>
        <dbReference type="ARBA" id="ARBA00023444"/>
    </source>
</evidence>